<dbReference type="EMBL" id="OBMI01000002">
    <property type="protein sequence ID" value="SOB87066.1"/>
    <property type="molecule type" value="Genomic_DNA"/>
</dbReference>
<organism evidence="1 2">
    <name type="scientific">Sphingomonas guangdongensis</name>
    <dbReference type="NCBI Taxonomy" id="1141890"/>
    <lineage>
        <taxon>Bacteria</taxon>
        <taxon>Pseudomonadati</taxon>
        <taxon>Pseudomonadota</taxon>
        <taxon>Alphaproteobacteria</taxon>
        <taxon>Sphingomonadales</taxon>
        <taxon>Sphingomonadaceae</taxon>
        <taxon>Sphingomonas</taxon>
    </lineage>
</organism>
<dbReference type="Pfam" id="PF05974">
    <property type="entry name" value="DUF892"/>
    <property type="match status" value="1"/>
</dbReference>
<evidence type="ECO:0000313" key="2">
    <source>
        <dbReference type="Proteomes" id="UP000219494"/>
    </source>
</evidence>
<sequence length="173" mass="18694">MGLFSKDIATLDDLFVHTLQDIYYAEHQITKALPKMIEKATAPELKAGFERHLQETEGQITRLEQVFEMHGQTPKAVTCPAIDGIIKEANETAGEIADKAVLDAALIANAQAVEHYEITRYGTLIAWAEQLGRSDCAAVLAETLAEEKATDEILTGLATGQVNATADLSAEPA</sequence>
<dbReference type="Proteomes" id="UP000219494">
    <property type="component" value="Unassembled WGS sequence"/>
</dbReference>
<name>A0A285QYZ2_9SPHN</name>
<reference evidence="1 2" key="1">
    <citation type="submission" date="2017-07" db="EMBL/GenBank/DDBJ databases">
        <authorList>
            <person name="Sun Z.S."/>
            <person name="Albrecht U."/>
            <person name="Echele G."/>
            <person name="Lee C.C."/>
        </authorList>
    </citation>
    <scope>NUCLEOTIDE SEQUENCE [LARGE SCALE GENOMIC DNA]</scope>
    <source>
        <strain evidence="1 2">CGMCC 1.12672</strain>
    </source>
</reference>
<dbReference type="CDD" id="cd07909">
    <property type="entry name" value="YciF"/>
    <property type="match status" value="1"/>
</dbReference>
<dbReference type="PANTHER" id="PTHR30565">
    <property type="entry name" value="PROTEIN YCIF"/>
    <property type="match status" value="1"/>
</dbReference>
<evidence type="ECO:0000313" key="1">
    <source>
        <dbReference type="EMBL" id="SOB87066.1"/>
    </source>
</evidence>
<dbReference type="Gene3D" id="1.20.1260.10">
    <property type="match status" value="1"/>
</dbReference>
<dbReference type="InterPro" id="IPR009078">
    <property type="entry name" value="Ferritin-like_SF"/>
</dbReference>
<keyword evidence="2" id="KW-1185">Reference proteome</keyword>
<dbReference type="InterPro" id="IPR010287">
    <property type="entry name" value="DUF892_YciF-like"/>
</dbReference>
<dbReference type="InterPro" id="IPR012347">
    <property type="entry name" value="Ferritin-like"/>
</dbReference>
<accession>A0A285QYZ2</accession>
<dbReference type="SUPFAM" id="SSF47240">
    <property type="entry name" value="Ferritin-like"/>
    <property type="match status" value="1"/>
</dbReference>
<dbReference type="OrthoDB" id="9795056at2"/>
<dbReference type="PANTHER" id="PTHR30565:SF9">
    <property type="entry name" value="PROTEIN YCIF"/>
    <property type="match status" value="1"/>
</dbReference>
<protein>
    <submittedName>
        <fullName evidence="1">Ferritin-like metal-binding protein YciE</fullName>
    </submittedName>
</protein>
<dbReference type="RefSeq" id="WP_097064002.1">
    <property type="nucleotide sequence ID" value="NZ_OBMI01000002.1"/>
</dbReference>
<proteinExistence type="predicted"/>
<gene>
    <name evidence="1" type="ORF">SAMN06297144_2186</name>
</gene>
<dbReference type="InterPro" id="IPR047114">
    <property type="entry name" value="YciF"/>
</dbReference>
<dbReference type="AlphaFoldDB" id="A0A285QYZ2"/>